<keyword evidence="3" id="KW-1185">Reference proteome</keyword>
<dbReference type="WBParaSite" id="OFLC_0001151301-mRNA-1">
    <property type="protein sequence ID" value="OFLC_0001151301-mRNA-1"/>
    <property type="gene ID" value="OFLC_0001151301"/>
</dbReference>
<dbReference type="AlphaFoldDB" id="A0A183HVK1"/>
<evidence type="ECO:0000313" key="3">
    <source>
        <dbReference type="Proteomes" id="UP000267606"/>
    </source>
</evidence>
<gene>
    <name evidence="2" type="ORF">OFLC_LOCUS11514</name>
</gene>
<reference evidence="4" key="1">
    <citation type="submission" date="2016-06" db="UniProtKB">
        <authorList>
            <consortium name="WormBaseParasite"/>
        </authorList>
    </citation>
    <scope>IDENTIFICATION</scope>
</reference>
<dbReference type="Proteomes" id="UP000267606">
    <property type="component" value="Unassembled WGS sequence"/>
</dbReference>
<organism evidence="4">
    <name type="scientific">Onchocerca flexuosa</name>
    <dbReference type="NCBI Taxonomy" id="387005"/>
    <lineage>
        <taxon>Eukaryota</taxon>
        <taxon>Metazoa</taxon>
        <taxon>Ecdysozoa</taxon>
        <taxon>Nematoda</taxon>
        <taxon>Chromadorea</taxon>
        <taxon>Rhabditida</taxon>
        <taxon>Spirurina</taxon>
        <taxon>Spiruromorpha</taxon>
        <taxon>Filarioidea</taxon>
        <taxon>Onchocercidae</taxon>
        <taxon>Onchocerca</taxon>
    </lineage>
</organism>
<sequence>MVKFVCIHLYERTIRQIHGAISRLRYALIMLLTYYLSITFLHYITQTKGQLIYPFYVIRTDG</sequence>
<keyword evidence="1" id="KW-0472">Membrane</keyword>
<accession>A0A183HVK1</accession>
<protein>
    <submittedName>
        <fullName evidence="4">Bestrophin homolog</fullName>
    </submittedName>
</protein>
<keyword evidence="1" id="KW-0812">Transmembrane</keyword>
<reference evidence="2 3" key="2">
    <citation type="submission" date="2018-11" db="EMBL/GenBank/DDBJ databases">
        <authorList>
            <consortium name="Pathogen Informatics"/>
        </authorList>
    </citation>
    <scope>NUCLEOTIDE SEQUENCE [LARGE SCALE GENOMIC DNA]</scope>
</reference>
<evidence type="ECO:0000313" key="2">
    <source>
        <dbReference type="EMBL" id="VDO77000.1"/>
    </source>
</evidence>
<evidence type="ECO:0000256" key="1">
    <source>
        <dbReference type="SAM" id="Phobius"/>
    </source>
</evidence>
<proteinExistence type="predicted"/>
<evidence type="ECO:0000313" key="4">
    <source>
        <dbReference type="WBParaSite" id="OFLC_0001151301-mRNA-1"/>
    </source>
</evidence>
<dbReference type="EMBL" id="UZAJ01016693">
    <property type="protein sequence ID" value="VDO77000.1"/>
    <property type="molecule type" value="Genomic_DNA"/>
</dbReference>
<name>A0A183HVK1_9BILA</name>
<feature type="transmembrane region" description="Helical" evidence="1">
    <location>
        <begin position="24"/>
        <end position="44"/>
    </location>
</feature>
<keyword evidence="1" id="KW-1133">Transmembrane helix</keyword>